<protein>
    <recommendedName>
        <fullName evidence="1">MULE transposase domain-containing protein</fullName>
    </recommendedName>
</protein>
<name>A0AAW2M2M5_SESRA</name>
<organism evidence="2">
    <name type="scientific">Sesamum radiatum</name>
    <name type="common">Black benniseed</name>
    <dbReference type="NCBI Taxonomy" id="300843"/>
    <lineage>
        <taxon>Eukaryota</taxon>
        <taxon>Viridiplantae</taxon>
        <taxon>Streptophyta</taxon>
        <taxon>Embryophyta</taxon>
        <taxon>Tracheophyta</taxon>
        <taxon>Spermatophyta</taxon>
        <taxon>Magnoliopsida</taxon>
        <taxon>eudicotyledons</taxon>
        <taxon>Gunneridae</taxon>
        <taxon>Pentapetalae</taxon>
        <taxon>asterids</taxon>
        <taxon>lamiids</taxon>
        <taxon>Lamiales</taxon>
        <taxon>Pedaliaceae</taxon>
        <taxon>Sesamum</taxon>
    </lineage>
</organism>
<comment type="caution">
    <text evidence="2">The sequence shown here is derived from an EMBL/GenBank/DDBJ whole genome shotgun (WGS) entry which is preliminary data.</text>
</comment>
<dbReference type="Pfam" id="PF10551">
    <property type="entry name" value="MULE"/>
    <property type="match status" value="1"/>
</dbReference>
<evidence type="ECO:0000313" key="2">
    <source>
        <dbReference type="EMBL" id="KAL0325059.1"/>
    </source>
</evidence>
<sequence>MNELRCHDTKDQAYRAKRQELEKLEGSPEYQYTRLWDYAEEVRKTNLGSTVILGTENENGEVRFSRLYVCFDALKQFLISGCRPIIGVDGCHLKGPYGGVLLTVVGIDHNNNIYPIAYAVVRNENGETWEWFLTVLKQDLNILRYYEYTFMFVKQKDLINAFQTVFSQVAANKHNNFKTTGFRGLAFKNALWRAARASTVGEYKMRMDEMKMLDASTYEWFNDKSPQLWSRSNFTMTLKCDIVE</sequence>
<dbReference type="PANTHER" id="PTHR31973">
    <property type="entry name" value="POLYPROTEIN, PUTATIVE-RELATED"/>
    <property type="match status" value="1"/>
</dbReference>
<feature type="domain" description="MULE transposase" evidence="1">
    <location>
        <begin position="86"/>
        <end position="169"/>
    </location>
</feature>
<evidence type="ECO:0000259" key="1">
    <source>
        <dbReference type="Pfam" id="PF10551"/>
    </source>
</evidence>
<accession>A0AAW2M2M5</accession>
<dbReference type="PANTHER" id="PTHR31973:SF191">
    <property type="entry name" value="OS05G0489400 PROTEIN"/>
    <property type="match status" value="1"/>
</dbReference>
<dbReference type="AlphaFoldDB" id="A0AAW2M2M5"/>
<gene>
    <name evidence="2" type="ORF">Sradi_5075200</name>
</gene>
<dbReference type="EMBL" id="JACGWJ010000023">
    <property type="protein sequence ID" value="KAL0325059.1"/>
    <property type="molecule type" value="Genomic_DNA"/>
</dbReference>
<reference evidence="2" key="2">
    <citation type="journal article" date="2024" name="Plant">
        <title>Genomic evolution and insights into agronomic trait innovations of Sesamum species.</title>
        <authorList>
            <person name="Miao H."/>
            <person name="Wang L."/>
            <person name="Qu L."/>
            <person name="Liu H."/>
            <person name="Sun Y."/>
            <person name="Le M."/>
            <person name="Wang Q."/>
            <person name="Wei S."/>
            <person name="Zheng Y."/>
            <person name="Lin W."/>
            <person name="Duan Y."/>
            <person name="Cao H."/>
            <person name="Xiong S."/>
            <person name="Wang X."/>
            <person name="Wei L."/>
            <person name="Li C."/>
            <person name="Ma Q."/>
            <person name="Ju M."/>
            <person name="Zhao R."/>
            <person name="Li G."/>
            <person name="Mu C."/>
            <person name="Tian Q."/>
            <person name="Mei H."/>
            <person name="Zhang T."/>
            <person name="Gao T."/>
            <person name="Zhang H."/>
        </authorList>
    </citation>
    <scope>NUCLEOTIDE SEQUENCE</scope>
    <source>
        <strain evidence="2">G02</strain>
    </source>
</reference>
<reference evidence="2" key="1">
    <citation type="submission" date="2020-06" db="EMBL/GenBank/DDBJ databases">
        <authorList>
            <person name="Li T."/>
            <person name="Hu X."/>
            <person name="Zhang T."/>
            <person name="Song X."/>
            <person name="Zhang H."/>
            <person name="Dai N."/>
            <person name="Sheng W."/>
            <person name="Hou X."/>
            <person name="Wei L."/>
        </authorList>
    </citation>
    <scope>NUCLEOTIDE SEQUENCE</scope>
    <source>
        <strain evidence="2">G02</strain>
        <tissue evidence="2">Leaf</tissue>
    </source>
</reference>
<proteinExistence type="predicted"/>
<dbReference type="InterPro" id="IPR018289">
    <property type="entry name" value="MULE_transposase_dom"/>
</dbReference>